<accession>A0ABN7NJ60</accession>
<dbReference type="Proteomes" id="UP001153148">
    <property type="component" value="Unassembled WGS sequence"/>
</dbReference>
<dbReference type="EMBL" id="CAJPIN010003080">
    <property type="protein sequence ID" value="CAG2055905.1"/>
    <property type="molecule type" value="Genomic_DNA"/>
</dbReference>
<comment type="caution">
    <text evidence="2">The sequence shown here is derived from an EMBL/GenBank/DDBJ whole genome shotgun (WGS) entry which is preliminary data.</text>
</comment>
<feature type="compositionally biased region" description="Basic and acidic residues" evidence="1">
    <location>
        <begin position="92"/>
        <end position="104"/>
    </location>
</feature>
<evidence type="ECO:0000313" key="3">
    <source>
        <dbReference type="Proteomes" id="UP001153148"/>
    </source>
</evidence>
<feature type="region of interest" description="Disordered" evidence="1">
    <location>
        <begin position="1"/>
        <end position="104"/>
    </location>
</feature>
<keyword evidence="3" id="KW-1185">Reference proteome</keyword>
<sequence length="104" mass="11615">MLPEKEEDVANPTGNGSSSGIHRNCNTIVLAEADLPSPQSHSTTYEELRRKNREEYEQKKTKQFRGVAGQEDLPTVTRPRSQGTDTAPTPGGREKNQYGDVWDK</sequence>
<feature type="compositionally biased region" description="Polar residues" evidence="1">
    <location>
        <begin position="78"/>
        <end position="87"/>
    </location>
</feature>
<gene>
    <name evidence="2" type="ORF">TPAB3V08_LOCUS2903</name>
</gene>
<feature type="compositionally biased region" description="Polar residues" evidence="1">
    <location>
        <begin position="12"/>
        <end position="27"/>
    </location>
</feature>
<evidence type="ECO:0000256" key="1">
    <source>
        <dbReference type="SAM" id="MobiDB-lite"/>
    </source>
</evidence>
<evidence type="ECO:0000313" key="2">
    <source>
        <dbReference type="EMBL" id="CAG2055905.1"/>
    </source>
</evidence>
<reference evidence="2" key="1">
    <citation type="submission" date="2021-03" db="EMBL/GenBank/DDBJ databases">
        <authorList>
            <person name="Tran Van P."/>
        </authorList>
    </citation>
    <scope>NUCLEOTIDE SEQUENCE</scope>
</reference>
<protein>
    <submittedName>
        <fullName evidence="2">Uncharacterized protein</fullName>
    </submittedName>
</protein>
<proteinExistence type="predicted"/>
<name>A0ABN7NJ60_TIMPD</name>
<feature type="compositionally biased region" description="Basic and acidic residues" evidence="1">
    <location>
        <begin position="44"/>
        <end position="60"/>
    </location>
</feature>
<organism evidence="2 3">
    <name type="scientific">Timema podura</name>
    <name type="common">Walking stick</name>
    <dbReference type="NCBI Taxonomy" id="61482"/>
    <lineage>
        <taxon>Eukaryota</taxon>
        <taxon>Metazoa</taxon>
        <taxon>Ecdysozoa</taxon>
        <taxon>Arthropoda</taxon>
        <taxon>Hexapoda</taxon>
        <taxon>Insecta</taxon>
        <taxon>Pterygota</taxon>
        <taxon>Neoptera</taxon>
        <taxon>Polyneoptera</taxon>
        <taxon>Phasmatodea</taxon>
        <taxon>Timematodea</taxon>
        <taxon>Timematoidea</taxon>
        <taxon>Timematidae</taxon>
        <taxon>Timema</taxon>
    </lineage>
</organism>